<evidence type="ECO:0000256" key="13">
    <source>
        <dbReference type="ARBA" id="ARBA00023125"/>
    </source>
</evidence>
<dbReference type="Pfam" id="PF11798">
    <property type="entry name" value="IMS_HHH"/>
    <property type="match status" value="1"/>
</dbReference>
<evidence type="ECO:0000256" key="8">
    <source>
        <dbReference type="ARBA" id="ARBA00022705"/>
    </source>
</evidence>
<dbReference type="SUPFAM" id="SSF56672">
    <property type="entry name" value="DNA/RNA polymerases"/>
    <property type="match status" value="1"/>
</dbReference>
<accession>A0A4R7C8T2</accession>
<keyword evidence="5 17" id="KW-0963">Cytoplasm</keyword>
<dbReference type="CDD" id="cd03586">
    <property type="entry name" value="PolY_Pol_IV_kappa"/>
    <property type="match status" value="1"/>
</dbReference>
<feature type="binding site" evidence="17">
    <location>
        <position position="141"/>
    </location>
    <ligand>
        <name>Mg(2+)</name>
        <dbReference type="ChEBI" id="CHEBI:18420"/>
    </ligand>
</feature>
<dbReference type="InterPro" id="IPR017961">
    <property type="entry name" value="DNA_pol_Y-fam_little_finger"/>
</dbReference>
<evidence type="ECO:0000259" key="18">
    <source>
        <dbReference type="PROSITE" id="PS50173"/>
    </source>
</evidence>
<evidence type="ECO:0000256" key="9">
    <source>
        <dbReference type="ARBA" id="ARBA00022723"/>
    </source>
</evidence>
<proteinExistence type="inferred from homology"/>
<dbReference type="GO" id="GO:0000287">
    <property type="term" value="F:magnesium ion binding"/>
    <property type="evidence" value="ECO:0007669"/>
    <property type="project" value="UniProtKB-UniRule"/>
</dbReference>
<sequence length="427" mass="46474">MMAVAAPRIACRDCETLDRARDGRCLACGSPRLASHPELSSLSIAHVDCDAFYASVEKRDHPELQDKPVIVGGGQRGVVSTACYIARIHGVHSAMPMFKALRACPQAIVLKPDFPRYVKVSREVRRLMLELTPLVEPLSIDEAFLDLGGTETVHGAVPAVSLIRFAARVEREIGISVSVGLAPNKFLAKIASDRGKPRGFSVIGRAEAADFLADQPITIMPGIGRQTQARLEKAGITLVRHLRERSLHDLAGALGREGDRLARLARGEDPRRVEPHHEAKSISAETTFNQDLAALADLEPILWRLCEKVSRRLKAATLAGTSVTLKLKDRHFQTVTRTRSGLPATQLARRLYEPARALLRATATGAAYRLIGIGAGDLCGAEFADLGDLADPDVGEQARMEAAIDRLRDKFGPETVQTGLAFPFRQR</sequence>
<protein>
    <recommendedName>
        <fullName evidence="17">DNA polymerase IV</fullName>
        <shortName evidence="17">Pol IV</shortName>
        <ecNumber evidence="17">2.7.7.7</ecNumber>
    </recommendedName>
</protein>
<dbReference type="InterPro" id="IPR022880">
    <property type="entry name" value="DNApol_IV"/>
</dbReference>
<dbReference type="InterPro" id="IPR050116">
    <property type="entry name" value="DNA_polymerase-Y"/>
</dbReference>
<comment type="cofactor">
    <cofactor evidence="17">
        <name>Mg(2+)</name>
        <dbReference type="ChEBI" id="CHEBI:18420"/>
    </cofactor>
    <text evidence="17">Binds 2 magnesium ions per subunit.</text>
</comment>
<evidence type="ECO:0000256" key="14">
    <source>
        <dbReference type="ARBA" id="ARBA00023204"/>
    </source>
</evidence>
<dbReference type="GO" id="GO:0005829">
    <property type="term" value="C:cytosol"/>
    <property type="evidence" value="ECO:0007669"/>
    <property type="project" value="TreeGrafter"/>
</dbReference>
<keyword evidence="8 17" id="KW-0235">DNA replication</keyword>
<dbReference type="GO" id="GO:0003887">
    <property type="term" value="F:DNA-directed DNA polymerase activity"/>
    <property type="evidence" value="ECO:0007669"/>
    <property type="project" value="UniProtKB-UniRule"/>
</dbReference>
<dbReference type="InterPro" id="IPR043128">
    <property type="entry name" value="Rev_trsase/Diguanyl_cyclase"/>
</dbReference>
<comment type="subcellular location">
    <subcellularLocation>
        <location evidence="1 17">Cytoplasm</location>
    </subcellularLocation>
</comment>
<evidence type="ECO:0000256" key="5">
    <source>
        <dbReference type="ARBA" id="ARBA00022490"/>
    </source>
</evidence>
<dbReference type="GO" id="GO:0003684">
    <property type="term" value="F:damaged DNA binding"/>
    <property type="evidence" value="ECO:0007669"/>
    <property type="project" value="InterPro"/>
</dbReference>
<keyword evidence="13 17" id="KW-0238">DNA-binding</keyword>
<evidence type="ECO:0000256" key="4">
    <source>
        <dbReference type="ARBA" id="ARBA00022457"/>
    </source>
</evidence>
<keyword evidence="12 17" id="KW-0239">DNA-directed DNA polymerase</keyword>
<gene>
    <name evidence="17" type="primary">dinB</name>
    <name evidence="19" type="ORF">EV668_1679</name>
</gene>
<evidence type="ECO:0000256" key="12">
    <source>
        <dbReference type="ARBA" id="ARBA00022932"/>
    </source>
</evidence>
<dbReference type="GO" id="GO:0009432">
    <property type="term" value="P:SOS response"/>
    <property type="evidence" value="ECO:0007669"/>
    <property type="project" value="TreeGrafter"/>
</dbReference>
<feature type="site" description="Substrate discrimination" evidence="17">
    <location>
        <position position="53"/>
    </location>
</feature>
<comment type="subunit">
    <text evidence="3 17">Monomer.</text>
</comment>
<keyword evidence="11 17" id="KW-0460">Magnesium</keyword>
<comment type="function">
    <text evidence="15 17">Poorly processive, error-prone DNA polymerase involved in untargeted mutagenesis. Copies undamaged DNA at stalled replication forks, which arise in vivo from mismatched or misaligned primer ends. These misaligned primers can be extended by PolIV. Exhibits no 3'-5' exonuclease (proofreading) activity. May be involved in translesional synthesis, in conjunction with the beta clamp from PolIII.</text>
</comment>
<dbReference type="PANTHER" id="PTHR11076:SF33">
    <property type="entry name" value="DNA POLYMERASE KAPPA"/>
    <property type="match status" value="1"/>
</dbReference>
<organism evidence="19 20">
    <name type="scientific">Enterovirga rhinocerotis</name>
    <dbReference type="NCBI Taxonomy" id="1339210"/>
    <lineage>
        <taxon>Bacteria</taxon>
        <taxon>Pseudomonadati</taxon>
        <taxon>Pseudomonadota</taxon>
        <taxon>Alphaproteobacteria</taxon>
        <taxon>Hyphomicrobiales</taxon>
        <taxon>Methylobacteriaceae</taxon>
        <taxon>Enterovirga</taxon>
    </lineage>
</organism>
<keyword evidence="10 17" id="KW-0227">DNA damage</keyword>
<dbReference type="Gene3D" id="3.40.1170.60">
    <property type="match status" value="1"/>
</dbReference>
<reference evidence="19 20" key="1">
    <citation type="submission" date="2019-03" db="EMBL/GenBank/DDBJ databases">
        <title>Genomic Encyclopedia of Type Strains, Phase IV (KMG-IV): sequencing the most valuable type-strain genomes for metagenomic binning, comparative biology and taxonomic classification.</title>
        <authorList>
            <person name="Goeker M."/>
        </authorList>
    </citation>
    <scope>NUCLEOTIDE SEQUENCE [LARGE SCALE GENOMIC DNA]</scope>
    <source>
        <strain evidence="19 20">DSM 25903</strain>
    </source>
</reference>
<dbReference type="InterPro" id="IPR036775">
    <property type="entry name" value="DNA_pol_Y-fam_lit_finger_sf"/>
</dbReference>
<feature type="active site" evidence="17">
    <location>
        <position position="142"/>
    </location>
</feature>
<dbReference type="NCBIfam" id="NF002751">
    <property type="entry name" value="PRK02794.1"/>
    <property type="match status" value="1"/>
</dbReference>
<keyword evidence="4 17" id="KW-0515">Mutator protein</keyword>
<evidence type="ECO:0000256" key="11">
    <source>
        <dbReference type="ARBA" id="ARBA00022842"/>
    </source>
</evidence>
<comment type="catalytic activity">
    <reaction evidence="16 17">
        <text>DNA(n) + a 2'-deoxyribonucleoside 5'-triphosphate = DNA(n+1) + diphosphate</text>
        <dbReference type="Rhea" id="RHEA:22508"/>
        <dbReference type="Rhea" id="RHEA-COMP:17339"/>
        <dbReference type="Rhea" id="RHEA-COMP:17340"/>
        <dbReference type="ChEBI" id="CHEBI:33019"/>
        <dbReference type="ChEBI" id="CHEBI:61560"/>
        <dbReference type="ChEBI" id="CHEBI:173112"/>
        <dbReference type="EC" id="2.7.7.7"/>
    </reaction>
</comment>
<evidence type="ECO:0000256" key="7">
    <source>
        <dbReference type="ARBA" id="ARBA00022695"/>
    </source>
</evidence>
<evidence type="ECO:0000256" key="17">
    <source>
        <dbReference type="HAMAP-Rule" id="MF_01113"/>
    </source>
</evidence>
<evidence type="ECO:0000256" key="15">
    <source>
        <dbReference type="ARBA" id="ARBA00025589"/>
    </source>
</evidence>
<keyword evidence="6 17" id="KW-0808">Transferase</keyword>
<evidence type="ECO:0000313" key="19">
    <source>
        <dbReference type="EMBL" id="TDR94392.1"/>
    </source>
</evidence>
<evidence type="ECO:0000256" key="10">
    <source>
        <dbReference type="ARBA" id="ARBA00022763"/>
    </source>
</evidence>
<dbReference type="PROSITE" id="PS50173">
    <property type="entry name" value="UMUC"/>
    <property type="match status" value="1"/>
</dbReference>
<keyword evidence="14 17" id="KW-0234">DNA repair</keyword>
<dbReference type="Gene3D" id="3.30.70.270">
    <property type="match status" value="1"/>
</dbReference>
<feature type="binding site" evidence="17">
    <location>
        <position position="48"/>
    </location>
    <ligand>
        <name>Mg(2+)</name>
        <dbReference type="ChEBI" id="CHEBI:18420"/>
    </ligand>
</feature>
<dbReference type="AlphaFoldDB" id="A0A4R7C8T2"/>
<dbReference type="Gene3D" id="3.30.1490.100">
    <property type="entry name" value="DNA polymerase, Y-family, little finger domain"/>
    <property type="match status" value="1"/>
</dbReference>
<evidence type="ECO:0000256" key="1">
    <source>
        <dbReference type="ARBA" id="ARBA00004496"/>
    </source>
</evidence>
<dbReference type="InterPro" id="IPR024728">
    <property type="entry name" value="PolY_HhH_motif"/>
</dbReference>
<dbReference type="EC" id="2.7.7.7" evidence="17"/>
<dbReference type="PANTHER" id="PTHR11076">
    <property type="entry name" value="DNA REPAIR POLYMERASE UMUC / TRANSFERASE FAMILY MEMBER"/>
    <property type="match status" value="1"/>
</dbReference>
<dbReference type="Gene3D" id="1.10.150.20">
    <property type="entry name" value="5' to 3' exonuclease, C-terminal subdomain"/>
    <property type="match status" value="1"/>
</dbReference>
<name>A0A4R7C8T2_9HYPH</name>
<dbReference type="InterPro" id="IPR043502">
    <property type="entry name" value="DNA/RNA_pol_sf"/>
</dbReference>
<dbReference type="Proteomes" id="UP000295122">
    <property type="component" value="Unassembled WGS sequence"/>
</dbReference>
<dbReference type="FunFam" id="3.40.1170.60:FF:000001">
    <property type="entry name" value="DNA polymerase IV"/>
    <property type="match status" value="1"/>
</dbReference>
<evidence type="ECO:0000256" key="2">
    <source>
        <dbReference type="ARBA" id="ARBA00010945"/>
    </source>
</evidence>
<keyword evidence="9 17" id="KW-0479">Metal-binding</keyword>
<dbReference type="NCBIfam" id="NF002677">
    <property type="entry name" value="PRK02406.1"/>
    <property type="match status" value="1"/>
</dbReference>
<dbReference type="InterPro" id="IPR001126">
    <property type="entry name" value="UmuC"/>
</dbReference>
<evidence type="ECO:0000256" key="16">
    <source>
        <dbReference type="ARBA" id="ARBA00049244"/>
    </source>
</evidence>
<keyword evidence="20" id="KW-1185">Reference proteome</keyword>
<dbReference type="GO" id="GO:0006281">
    <property type="term" value="P:DNA repair"/>
    <property type="evidence" value="ECO:0007669"/>
    <property type="project" value="UniProtKB-UniRule"/>
</dbReference>
<comment type="similarity">
    <text evidence="2 17">Belongs to the DNA polymerase type-Y family.</text>
</comment>
<dbReference type="SUPFAM" id="SSF100879">
    <property type="entry name" value="Lesion bypass DNA polymerase (Y-family), little finger domain"/>
    <property type="match status" value="1"/>
</dbReference>
<dbReference type="HAMAP" id="MF_01113">
    <property type="entry name" value="DNApol_IV"/>
    <property type="match status" value="1"/>
</dbReference>
<dbReference type="GO" id="GO:0042276">
    <property type="term" value="P:error-prone translesion synthesis"/>
    <property type="evidence" value="ECO:0007669"/>
    <property type="project" value="TreeGrafter"/>
</dbReference>
<comment type="caution">
    <text evidence="19">The sequence shown here is derived from an EMBL/GenBank/DDBJ whole genome shotgun (WGS) entry which is preliminary data.</text>
</comment>
<evidence type="ECO:0000256" key="3">
    <source>
        <dbReference type="ARBA" id="ARBA00011245"/>
    </source>
</evidence>
<dbReference type="FunFam" id="3.30.1490.100:FF:000004">
    <property type="entry name" value="DNA polymerase IV"/>
    <property type="match status" value="1"/>
</dbReference>
<dbReference type="GO" id="GO:0006261">
    <property type="term" value="P:DNA-templated DNA replication"/>
    <property type="evidence" value="ECO:0007669"/>
    <property type="project" value="UniProtKB-UniRule"/>
</dbReference>
<keyword evidence="7 17" id="KW-0548">Nucleotidyltransferase</keyword>
<dbReference type="Pfam" id="PF11799">
    <property type="entry name" value="IMS_C"/>
    <property type="match status" value="1"/>
</dbReference>
<dbReference type="EMBL" id="SNZR01000011">
    <property type="protein sequence ID" value="TDR94392.1"/>
    <property type="molecule type" value="Genomic_DNA"/>
</dbReference>
<dbReference type="Pfam" id="PF00817">
    <property type="entry name" value="IMS"/>
    <property type="match status" value="1"/>
</dbReference>
<feature type="domain" description="UmuC" evidence="18">
    <location>
        <begin position="44"/>
        <end position="224"/>
    </location>
</feature>
<evidence type="ECO:0000256" key="6">
    <source>
        <dbReference type="ARBA" id="ARBA00022679"/>
    </source>
</evidence>
<evidence type="ECO:0000313" key="20">
    <source>
        <dbReference type="Proteomes" id="UP000295122"/>
    </source>
</evidence>